<keyword evidence="8" id="KW-1185">Reference proteome</keyword>
<keyword evidence="1" id="KW-0479">Metal-binding</keyword>
<keyword evidence="5" id="KW-0472">Membrane</keyword>
<keyword evidence="2 4" id="KW-0863">Zinc-finger</keyword>
<evidence type="ECO:0000256" key="1">
    <source>
        <dbReference type="ARBA" id="ARBA00022723"/>
    </source>
</evidence>
<dbReference type="Gene3D" id="6.10.140.2220">
    <property type="match status" value="1"/>
</dbReference>
<keyword evidence="3" id="KW-0862">Zinc</keyword>
<feature type="transmembrane region" description="Helical" evidence="5">
    <location>
        <begin position="193"/>
        <end position="213"/>
    </location>
</feature>
<dbReference type="Pfam" id="PF01753">
    <property type="entry name" value="zf-MYND"/>
    <property type="match status" value="1"/>
</dbReference>
<dbReference type="PROSITE" id="PS50865">
    <property type="entry name" value="ZF_MYND_2"/>
    <property type="match status" value="1"/>
</dbReference>
<dbReference type="SUPFAM" id="SSF144232">
    <property type="entry name" value="HIT/MYND zinc finger-like"/>
    <property type="match status" value="1"/>
</dbReference>
<dbReference type="InterPro" id="IPR002893">
    <property type="entry name" value="Znf_MYND"/>
</dbReference>
<evidence type="ECO:0000313" key="7">
    <source>
        <dbReference type="EMBL" id="PAV19640.1"/>
    </source>
</evidence>
<evidence type="ECO:0000256" key="3">
    <source>
        <dbReference type="ARBA" id="ARBA00022833"/>
    </source>
</evidence>
<dbReference type="Proteomes" id="UP000217199">
    <property type="component" value="Unassembled WGS sequence"/>
</dbReference>
<evidence type="ECO:0000259" key="6">
    <source>
        <dbReference type="PROSITE" id="PS50865"/>
    </source>
</evidence>
<dbReference type="STRING" id="2282107.A0A286UJ73"/>
<evidence type="ECO:0000256" key="4">
    <source>
        <dbReference type="PROSITE-ProRule" id="PRU00134"/>
    </source>
</evidence>
<organism evidence="7 8">
    <name type="scientific">Pyrrhoderma noxium</name>
    <dbReference type="NCBI Taxonomy" id="2282107"/>
    <lineage>
        <taxon>Eukaryota</taxon>
        <taxon>Fungi</taxon>
        <taxon>Dikarya</taxon>
        <taxon>Basidiomycota</taxon>
        <taxon>Agaricomycotina</taxon>
        <taxon>Agaricomycetes</taxon>
        <taxon>Hymenochaetales</taxon>
        <taxon>Hymenochaetaceae</taxon>
        <taxon>Pyrrhoderma</taxon>
    </lineage>
</organism>
<evidence type="ECO:0000256" key="5">
    <source>
        <dbReference type="SAM" id="Phobius"/>
    </source>
</evidence>
<proteinExistence type="predicted"/>
<gene>
    <name evidence="7" type="ORF">PNOK_0457400</name>
</gene>
<reference evidence="7 8" key="1">
    <citation type="journal article" date="2017" name="Mol. Ecol.">
        <title>Comparative and population genomic landscape of Phellinus noxius: A hypervariable fungus causing root rot in trees.</title>
        <authorList>
            <person name="Chung C.L."/>
            <person name="Lee T.J."/>
            <person name="Akiba M."/>
            <person name="Lee H.H."/>
            <person name="Kuo T.H."/>
            <person name="Liu D."/>
            <person name="Ke H.M."/>
            <person name="Yokoi T."/>
            <person name="Roa M.B."/>
            <person name="Lu M.J."/>
            <person name="Chang Y.Y."/>
            <person name="Ann P.J."/>
            <person name="Tsai J.N."/>
            <person name="Chen C.Y."/>
            <person name="Tzean S.S."/>
            <person name="Ota Y."/>
            <person name="Hattori T."/>
            <person name="Sahashi N."/>
            <person name="Liou R.F."/>
            <person name="Kikuchi T."/>
            <person name="Tsai I.J."/>
        </authorList>
    </citation>
    <scope>NUCLEOTIDE SEQUENCE [LARGE SCALE GENOMIC DNA]</scope>
    <source>
        <strain evidence="7 8">FFPRI411160</strain>
    </source>
</reference>
<dbReference type="GO" id="GO:0008270">
    <property type="term" value="F:zinc ion binding"/>
    <property type="evidence" value="ECO:0007669"/>
    <property type="project" value="UniProtKB-KW"/>
</dbReference>
<keyword evidence="5" id="KW-0812">Transmembrane</keyword>
<dbReference type="EMBL" id="NBII01000004">
    <property type="protein sequence ID" value="PAV19640.1"/>
    <property type="molecule type" value="Genomic_DNA"/>
</dbReference>
<dbReference type="OrthoDB" id="437457at2759"/>
<keyword evidence="5" id="KW-1133">Transmembrane helix</keyword>
<protein>
    <submittedName>
        <fullName evidence="7">Hif prolyl hydroxylase</fullName>
    </submittedName>
</protein>
<feature type="domain" description="MYND-type" evidence="6">
    <location>
        <begin position="1"/>
        <end position="28"/>
    </location>
</feature>
<sequence length="216" mass="24346">MWCSRCQLAWYCSPEHLQNDWPRHRRECMASPSQQPSPMVIQTPPAAPEMMQVSAILFNPSEERPQIININCQLTRRPNSSSCPTPLVSNYFQEAQSASLVLTQGLNGEPLRFPLHIFYCPLSLQRGQPVNRAIYRITSGAAARNWPGPVVVLKFNGSRRQSYTDASTNDLPALSAYFLAFNTSYYPDPSLSILYFFCNIPFASNICITIIAVDNH</sequence>
<dbReference type="InParanoid" id="A0A286UJ73"/>
<comment type="caution">
    <text evidence="7">The sequence shown here is derived from an EMBL/GenBank/DDBJ whole genome shotgun (WGS) entry which is preliminary data.</text>
</comment>
<accession>A0A286UJ73</accession>
<dbReference type="AlphaFoldDB" id="A0A286UJ73"/>
<evidence type="ECO:0000256" key="2">
    <source>
        <dbReference type="ARBA" id="ARBA00022771"/>
    </source>
</evidence>
<evidence type="ECO:0000313" key="8">
    <source>
        <dbReference type="Proteomes" id="UP000217199"/>
    </source>
</evidence>
<name>A0A286UJ73_9AGAM</name>